<dbReference type="OrthoDB" id="9393271at2759"/>
<reference evidence="4" key="2">
    <citation type="submission" date="2017-12" db="EMBL/GenBank/DDBJ databases">
        <title>Genome sequence of the Bar-tailed Godwit (Limosa lapponica baueri).</title>
        <authorList>
            <person name="Lima N.C.B."/>
            <person name="Parody-Merino A.M."/>
            <person name="Battley P.F."/>
            <person name="Fidler A.E."/>
            <person name="Prosdocimi F."/>
        </authorList>
    </citation>
    <scope>NUCLEOTIDE SEQUENCE [LARGE SCALE GENOMIC DNA]</scope>
</reference>
<reference evidence="4" key="1">
    <citation type="submission" date="2017-11" db="EMBL/GenBank/DDBJ databases">
        <authorList>
            <person name="Lima N.C."/>
            <person name="Parody-Merino A.M."/>
            <person name="Battley P.F."/>
            <person name="Fidler A.E."/>
            <person name="Prosdocimi F."/>
        </authorList>
    </citation>
    <scope>NUCLEOTIDE SEQUENCE [LARGE SCALE GENOMIC DNA]</scope>
</reference>
<dbReference type="InterPro" id="IPR005135">
    <property type="entry name" value="Endo/exonuclease/phosphatase"/>
</dbReference>
<protein>
    <submittedName>
        <fullName evidence="3">Mitochondrial fission process protein 1</fullName>
    </submittedName>
</protein>
<name>A0A2I0UTE8_LIMLA</name>
<sequence>MEPGSSMPVLVGKSTSKVLQSIVSVEAGNGDPCDSKDTRGKDRLPTTEGSEHNQVGIRACPPKKVAGQLAQLKCIYMGACSMGNKQEELEAIIQQGNYDIVAITETWWKDSHNWSAAIGGYQLFRRDRHGRRGGGVALYGRNRFDCLELSNVNDIVMCLWVRIKGKASKADTIVGVCYRPPNQDLEIDEIFYKQLTDLAISRPCSRGGLQLP</sequence>
<dbReference type="EMBL" id="KZ505639">
    <property type="protein sequence ID" value="PKU49300.1"/>
    <property type="molecule type" value="Genomic_DNA"/>
</dbReference>
<feature type="compositionally biased region" description="Basic and acidic residues" evidence="1">
    <location>
        <begin position="33"/>
        <end position="51"/>
    </location>
</feature>
<gene>
    <name evidence="3" type="ORF">llap_339</name>
</gene>
<keyword evidence="4" id="KW-1185">Reference proteome</keyword>
<feature type="domain" description="Endonuclease/exonuclease/phosphatase" evidence="2">
    <location>
        <begin position="84"/>
        <end position="147"/>
    </location>
</feature>
<organism evidence="3 4">
    <name type="scientific">Limosa lapponica baueri</name>
    <dbReference type="NCBI Taxonomy" id="1758121"/>
    <lineage>
        <taxon>Eukaryota</taxon>
        <taxon>Metazoa</taxon>
        <taxon>Chordata</taxon>
        <taxon>Craniata</taxon>
        <taxon>Vertebrata</taxon>
        <taxon>Euteleostomi</taxon>
        <taxon>Archelosauria</taxon>
        <taxon>Archosauria</taxon>
        <taxon>Dinosauria</taxon>
        <taxon>Saurischia</taxon>
        <taxon>Theropoda</taxon>
        <taxon>Coelurosauria</taxon>
        <taxon>Aves</taxon>
        <taxon>Neognathae</taxon>
        <taxon>Neoaves</taxon>
        <taxon>Charadriiformes</taxon>
        <taxon>Scolopacidae</taxon>
        <taxon>Limosa</taxon>
    </lineage>
</organism>
<proteinExistence type="predicted"/>
<evidence type="ECO:0000259" key="2">
    <source>
        <dbReference type="Pfam" id="PF03372"/>
    </source>
</evidence>
<evidence type="ECO:0000313" key="4">
    <source>
        <dbReference type="Proteomes" id="UP000233556"/>
    </source>
</evidence>
<dbReference type="Proteomes" id="UP000233556">
    <property type="component" value="Unassembled WGS sequence"/>
</dbReference>
<dbReference type="Pfam" id="PF03372">
    <property type="entry name" value="Exo_endo_phos"/>
    <property type="match status" value="1"/>
</dbReference>
<dbReference type="PANTHER" id="PTHR33395">
    <property type="entry name" value="TRANSCRIPTASE, PUTATIVE-RELATED-RELATED"/>
    <property type="match status" value="1"/>
</dbReference>
<dbReference type="Gene3D" id="3.60.10.10">
    <property type="entry name" value="Endonuclease/exonuclease/phosphatase"/>
    <property type="match status" value="1"/>
</dbReference>
<dbReference type="GO" id="GO:0061343">
    <property type="term" value="P:cell adhesion involved in heart morphogenesis"/>
    <property type="evidence" value="ECO:0007669"/>
    <property type="project" value="TreeGrafter"/>
</dbReference>
<dbReference type="GO" id="GO:0007508">
    <property type="term" value="P:larval heart development"/>
    <property type="evidence" value="ECO:0007669"/>
    <property type="project" value="TreeGrafter"/>
</dbReference>
<feature type="region of interest" description="Disordered" evidence="1">
    <location>
        <begin position="26"/>
        <end position="54"/>
    </location>
</feature>
<dbReference type="InterPro" id="IPR036691">
    <property type="entry name" value="Endo/exonu/phosph_ase_sf"/>
</dbReference>
<dbReference type="PANTHER" id="PTHR33395:SF22">
    <property type="entry name" value="REVERSE TRANSCRIPTASE DOMAIN-CONTAINING PROTEIN"/>
    <property type="match status" value="1"/>
</dbReference>
<dbReference type="GO" id="GO:0003824">
    <property type="term" value="F:catalytic activity"/>
    <property type="evidence" value="ECO:0007669"/>
    <property type="project" value="InterPro"/>
</dbReference>
<evidence type="ECO:0000256" key="1">
    <source>
        <dbReference type="SAM" id="MobiDB-lite"/>
    </source>
</evidence>
<accession>A0A2I0UTE8</accession>
<dbReference type="SUPFAM" id="SSF56219">
    <property type="entry name" value="DNase I-like"/>
    <property type="match status" value="1"/>
</dbReference>
<dbReference type="GO" id="GO:0031012">
    <property type="term" value="C:extracellular matrix"/>
    <property type="evidence" value="ECO:0007669"/>
    <property type="project" value="TreeGrafter"/>
</dbReference>
<evidence type="ECO:0000313" key="3">
    <source>
        <dbReference type="EMBL" id="PKU49300.1"/>
    </source>
</evidence>
<dbReference type="AlphaFoldDB" id="A0A2I0UTE8"/>